<dbReference type="EMBL" id="CP115452">
    <property type="protein sequence ID" value="WBP92070.1"/>
    <property type="molecule type" value="Genomic_DNA"/>
</dbReference>
<feature type="domain" description="Transposase for insertion sequence element IS21-like C-terminal" evidence="2">
    <location>
        <begin position="233"/>
        <end position="306"/>
    </location>
</feature>
<reference evidence="3 4" key="1">
    <citation type="submission" date="2022-12" db="EMBL/GenBank/DDBJ databases">
        <title>HUAS 3-15.</title>
        <authorList>
            <person name="Mo P."/>
        </authorList>
    </citation>
    <scope>NUCLEOTIDE SEQUENCE [LARGE SCALE GENOMIC DNA]</scope>
    <source>
        <strain evidence="3 4">HUAS 3-15</strain>
        <plasmid evidence="3 4">punmamed3</plasmid>
    </source>
</reference>
<proteinExistence type="predicted"/>
<organism evidence="3 4">
    <name type="scientific">Kitasatospora cathayae</name>
    <dbReference type="NCBI Taxonomy" id="3004092"/>
    <lineage>
        <taxon>Bacteria</taxon>
        <taxon>Bacillati</taxon>
        <taxon>Actinomycetota</taxon>
        <taxon>Actinomycetes</taxon>
        <taxon>Kitasatosporales</taxon>
        <taxon>Streptomycetaceae</taxon>
        <taxon>Kitasatospora</taxon>
    </lineage>
</organism>
<sequence>MTHDDFLQFVPYCQQRLDDDPHLQANVLYGEIVELGYDRAYSTFTRALRRHLTRPRCGSCHRGRASPGCGTVEDLRFDWVRLPPPPVEWDSGREVHLLMGSLTRSGRWRAALADTDDLPHYVAALDQVLRRLGGTGERWLFDRTRPVCSTAGKVTAVFHQIAVHYGASIAIRPQMEAPGPVVRAHRSVVLHWWNTAAEEPSVQAAQDSLDRLAERSDRWHRRTGCSAQALLPLPPKPFPARICVQRRVDPHGRVSFEGNFYLLPGLAGNEVGIRRRLDEPHLSVTTTRGAVIARFPRAPRGAGQTVAEHSGPITLERPNRTSGAGARALAAGRTRRPRCRAATDEDQAPSRRDDQQPTKPLARATESRDGSASPARSRFRHRASAPEAAD</sequence>
<dbReference type="RefSeq" id="WP_270151762.1">
    <property type="nucleotide sequence ID" value="NZ_CP115452.1"/>
</dbReference>
<keyword evidence="4" id="KW-1185">Reference proteome</keyword>
<geneLocation type="plasmid" evidence="3 4">
    <name>punmamed3</name>
</geneLocation>
<feature type="region of interest" description="Disordered" evidence="1">
    <location>
        <begin position="297"/>
        <end position="390"/>
    </location>
</feature>
<name>A0ABY7QGY6_9ACTN</name>
<dbReference type="PANTHER" id="PTHR35004:SF7">
    <property type="entry name" value="INTEGRASE PROTEIN"/>
    <property type="match status" value="1"/>
</dbReference>
<evidence type="ECO:0000259" key="2">
    <source>
        <dbReference type="Pfam" id="PF22483"/>
    </source>
</evidence>
<dbReference type="PANTHER" id="PTHR35004">
    <property type="entry name" value="TRANSPOSASE RV3428C-RELATED"/>
    <property type="match status" value="1"/>
</dbReference>
<evidence type="ECO:0000256" key="1">
    <source>
        <dbReference type="SAM" id="MobiDB-lite"/>
    </source>
</evidence>
<protein>
    <submittedName>
        <fullName evidence="3">IS21 family transposase</fullName>
    </submittedName>
</protein>
<keyword evidence="3" id="KW-0614">Plasmid</keyword>
<feature type="compositionally biased region" description="Low complexity" evidence="1">
    <location>
        <begin position="323"/>
        <end position="332"/>
    </location>
</feature>
<evidence type="ECO:0000313" key="3">
    <source>
        <dbReference type="EMBL" id="WBP92070.1"/>
    </source>
</evidence>
<accession>A0ABY7QGY6</accession>
<dbReference type="Proteomes" id="UP001212821">
    <property type="component" value="Plasmid punmamed3"/>
</dbReference>
<dbReference type="Pfam" id="PF22483">
    <property type="entry name" value="Mu-transpos_C_2"/>
    <property type="match status" value="1"/>
</dbReference>
<dbReference type="InterPro" id="IPR054353">
    <property type="entry name" value="IstA-like_C"/>
</dbReference>
<evidence type="ECO:0000313" key="4">
    <source>
        <dbReference type="Proteomes" id="UP001212821"/>
    </source>
</evidence>
<gene>
    <name evidence="3" type="ORF">O1G21_40765</name>
</gene>